<comment type="caution">
    <text evidence="1">The sequence shown here is derived from an EMBL/GenBank/DDBJ whole genome shotgun (WGS) entry which is preliminary data.</text>
</comment>
<organism evidence="1 2">
    <name type="scientific">Endobacter medicaginis</name>
    <dbReference type="NCBI Taxonomy" id="1181271"/>
    <lineage>
        <taxon>Bacteria</taxon>
        <taxon>Pseudomonadati</taxon>
        <taxon>Pseudomonadota</taxon>
        <taxon>Alphaproteobacteria</taxon>
        <taxon>Acetobacterales</taxon>
        <taxon>Acetobacteraceae</taxon>
        <taxon>Endobacter</taxon>
    </lineage>
</organism>
<dbReference type="AlphaFoldDB" id="A0A850NSU5"/>
<dbReference type="RefSeq" id="WP_176624027.1">
    <property type="nucleotide sequence ID" value="NZ_JABXXQ010000158.1"/>
</dbReference>
<name>A0A850NSU5_9PROT</name>
<protein>
    <submittedName>
        <fullName evidence="1">Uncharacterized protein</fullName>
    </submittedName>
</protein>
<evidence type="ECO:0000313" key="2">
    <source>
        <dbReference type="Proteomes" id="UP000565205"/>
    </source>
</evidence>
<gene>
    <name evidence="1" type="ORF">HUK83_09010</name>
</gene>
<reference evidence="1 2" key="1">
    <citation type="submission" date="2020-06" db="EMBL/GenBank/DDBJ databases">
        <title>Description of novel acetic acid bacteria.</title>
        <authorList>
            <person name="Sombolestani A."/>
        </authorList>
    </citation>
    <scope>NUCLEOTIDE SEQUENCE [LARGE SCALE GENOMIC DNA]</scope>
    <source>
        <strain evidence="1 2">LMG 26838</strain>
    </source>
</reference>
<evidence type="ECO:0000313" key="1">
    <source>
        <dbReference type="EMBL" id="NVN30472.1"/>
    </source>
</evidence>
<sequence>MVEAHIAVSSGLRIRDESRFSLAAYPIGLSRQNRLQTADYDGYQDSRGRTAMVVASRGVFVRCGRPGGGALAHLSLVALIATANAHAAPHHLGDLTWMKAYVGQRVWVLHEDPRLKRDVYRVFAAPTVPWMSGSDGKSLAAGIYSGATGGYLSYGGDRVRNTPAGGIEADGSFRGVVESTKWLFWSNAAATDGIIVFVELERGENSHGDRYVDSSVYSSQACDSPLPADFTEGLMAWRDKLTASGARVTQTITYTGSAEPCVRNPQDAGQ</sequence>
<dbReference type="Proteomes" id="UP000565205">
    <property type="component" value="Unassembled WGS sequence"/>
</dbReference>
<proteinExistence type="predicted"/>
<accession>A0A850NSU5</accession>
<dbReference type="EMBL" id="JABXXQ010000158">
    <property type="protein sequence ID" value="NVN30472.1"/>
    <property type="molecule type" value="Genomic_DNA"/>
</dbReference>